<accession>A0A7W3QQ04</accession>
<dbReference type="EMBL" id="JACJIA010000011">
    <property type="protein sequence ID" value="MBA8955229.1"/>
    <property type="molecule type" value="Genomic_DNA"/>
</dbReference>
<dbReference type="InterPro" id="IPR012338">
    <property type="entry name" value="Beta-lactam/transpept-like"/>
</dbReference>
<dbReference type="Proteomes" id="UP000572680">
    <property type="component" value="Unassembled WGS sequence"/>
</dbReference>
<keyword evidence="3" id="KW-1185">Reference proteome</keyword>
<dbReference type="AlphaFoldDB" id="A0A7W3QQ04"/>
<name>A0A7W3QQ04_ACTNM</name>
<feature type="domain" description="Beta-lactamase-related" evidence="1">
    <location>
        <begin position="13"/>
        <end position="104"/>
    </location>
</feature>
<proteinExistence type="predicted"/>
<organism evidence="2 3">
    <name type="scientific">Actinomadura namibiensis</name>
    <dbReference type="NCBI Taxonomy" id="182080"/>
    <lineage>
        <taxon>Bacteria</taxon>
        <taxon>Bacillati</taxon>
        <taxon>Actinomycetota</taxon>
        <taxon>Actinomycetes</taxon>
        <taxon>Streptosporangiales</taxon>
        <taxon>Thermomonosporaceae</taxon>
        <taxon>Actinomadura</taxon>
    </lineage>
</organism>
<reference evidence="2 3" key="1">
    <citation type="submission" date="2020-08" db="EMBL/GenBank/DDBJ databases">
        <title>Genomic Encyclopedia of Type Strains, Phase IV (KMG-IV): sequencing the most valuable type-strain genomes for metagenomic binning, comparative biology and taxonomic classification.</title>
        <authorList>
            <person name="Goeker M."/>
        </authorList>
    </citation>
    <scope>NUCLEOTIDE SEQUENCE [LARGE SCALE GENOMIC DNA]</scope>
    <source>
        <strain evidence="2 3">DSM 44197</strain>
    </source>
</reference>
<evidence type="ECO:0000259" key="1">
    <source>
        <dbReference type="Pfam" id="PF00144"/>
    </source>
</evidence>
<dbReference type="SUPFAM" id="SSF56601">
    <property type="entry name" value="beta-lactamase/transpeptidase-like"/>
    <property type="match status" value="1"/>
</dbReference>
<sequence length="125" mass="13348">MRWRDVTELNASAGGALVSGTADVSRFFGALLGGRLLGEMKRTVRADPDRTWPGARYGLGLMSTPPRCGGEWYGHGGHLYGWSAFAVVGPDGRRAAVMFDENTATEAAAKDELELLQTALCGEES</sequence>
<evidence type="ECO:0000313" key="2">
    <source>
        <dbReference type="EMBL" id="MBA8955229.1"/>
    </source>
</evidence>
<gene>
    <name evidence="2" type="ORF">HNR61_006903</name>
</gene>
<dbReference type="InterPro" id="IPR001466">
    <property type="entry name" value="Beta-lactam-related"/>
</dbReference>
<evidence type="ECO:0000313" key="3">
    <source>
        <dbReference type="Proteomes" id="UP000572680"/>
    </source>
</evidence>
<dbReference type="Gene3D" id="3.40.710.10">
    <property type="entry name" value="DD-peptidase/beta-lactamase superfamily"/>
    <property type="match status" value="1"/>
</dbReference>
<comment type="caution">
    <text evidence="2">The sequence shown here is derived from an EMBL/GenBank/DDBJ whole genome shotgun (WGS) entry which is preliminary data.</text>
</comment>
<protein>
    <recommendedName>
        <fullName evidence="1">Beta-lactamase-related domain-containing protein</fullName>
    </recommendedName>
</protein>
<dbReference type="Pfam" id="PF00144">
    <property type="entry name" value="Beta-lactamase"/>
    <property type="match status" value="1"/>
</dbReference>